<dbReference type="Gene3D" id="3.90.226.10">
    <property type="entry name" value="2-enoyl-CoA Hydratase, Chain A, domain 1"/>
    <property type="match status" value="1"/>
</dbReference>
<comment type="catalytic activity">
    <reaction evidence="3">
        <text>a (3S)-3-hydroxyacyl-CoA = a (2E)-enoyl-CoA + H2O</text>
        <dbReference type="Rhea" id="RHEA:16105"/>
        <dbReference type="ChEBI" id="CHEBI:15377"/>
        <dbReference type="ChEBI" id="CHEBI:57318"/>
        <dbReference type="ChEBI" id="CHEBI:58856"/>
        <dbReference type="EC" id="4.2.1.17"/>
    </reaction>
</comment>
<dbReference type="Pfam" id="PF00378">
    <property type="entry name" value="ECH_1"/>
    <property type="match status" value="1"/>
</dbReference>
<dbReference type="PANTHER" id="PTHR11941:SF54">
    <property type="entry name" value="ENOYL-COA HYDRATASE, MITOCHONDRIAL"/>
    <property type="match status" value="1"/>
</dbReference>
<dbReference type="InterPro" id="IPR001753">
    <property type="entry name" value="Enoyl-CoA_hydra/iso"/>
</dbReference>
<dbReference type="Gene3D" id="1.10.12.10">
    <property type="entry name" value="Lyase 2-enoyl-coa Hydratase, Chain A, domain 2"/>
    <property type="match status" value="1"/>
</dbReference>
<evidence type="ECO:0000313" key="6">
    <source>
        <dbReference type="EMBL" id="GAA3130042.1"/>
    </source>
</evidence>
<dbReference type="EMBL" id="BAAAUT010000013">
    <property type="protein sequence ID" value="GAA3130042.1"/>
    <property type="molecule type" value="Genomic_DNA"/>
</dbReference>
<accession>A0ABP6MYR0</accession>
<evidence type="ECO:0000256" key="2">
    <source>
        <dbReference type="ARBA" id="ARBA00023239"/>
    </source>
</evidence>
<gene>
    <name evidence="6" type="ORF">GCM10010466_20940</name>
</gene>
<dbReference type="PROSITE" id="PS00166">
    <property type="entry name" value="ENOYL_COA_HYDRATASE"/>
    <property type="match status" value="1"/>
</dbReference>
<dbReference type="InterPro" id="IPR018376">
    <property type="entry name" value="Enoyl-CoA_hyd/isom_CS"/>
</dbReference>
<sequence length="322" mass="34124">MAVPCPLAVRWSVAVPCPLAVPRGIRHGHAVPVRSGRGRPWAAHGPGGGWDRLHYDPGMDELLVDRRDDGIVVLTLNRPDRRNSMTDGMTGQWRRTVAGLRRDEGVRCVVVTGAGSAFCSGGDLSWLAERGAEDVPALRDRMLEFYRTWLSIADLEVPTIAAVNGAAIGAGLCFALACDLVYAAEDAELAVPFTSLGLHPGMAATYLLPRAAGIGAAREMLLTGRTVPGAEAAAMGLVTRAFPRDVLLAEALRIAAMTAANAPVATRLTKAALAGGGHADLHAALRWESLAQPVTMATGDMLEALNARREGRSPRFRNSWDG</sequence>
<dbReference type="InterPro" id="IPR029045">
    <property type="entry name" value="ClpP/crotonase-like_dom_sf"/>
</dbReference>
<comment type="caution">
    <text evidence="6">The sequence shown here is derived from an EMBL/GenBank/DDBJ whole genome shotgun (WGS) entry which is preliminary data.</text>
</comment>
<keyword evidence="2" id="KW-0456">Lyase</keyword>
<keyword evidence="7" id="KW-1185">Reference proteome</keyword>
<protein>
    <submittedName>
        <fullName evidence="6">Crotonase/enoyl-CoA hydratase family protein</fullName>
    </submittedName>
</protein>
<proteinExistence type="inferred from homology"/>
<reference evidence="7" key="1">
    <citation type="journal article" date="2019" name="Int. J. Syst. Evol. Microbiol.">
        <title>The Global Catalogue of Microorganisms (GCM) 10K type strain sequencing project: providing services to taxonomists for standard genome sequencing and annotation.</title>
        <authorList>
            <consortium name="The Broad Institute Genomics Platform"/>
            <consortium name="The Broad Institute Genome Sequencing Center for Infectious Disease"/>
            <person name="Wu L."/>
            <person name="Ma J."/>
        </authorList>
    </citation>
    <scope>NUCLEOTIDE SEQUENCE [LARGE SCALE GENOMIC DNA]</scope>
    <source>
        <strain evidence="7">JCM 9373</strain>
    </source>
</reference>
<name>A0ABP6MYR0_9ACTN</name>
<comment type="similarity">
    <text evidence="1 5">Belongs to the enoyl-CoA hydratase/isomerase family.</text>
</comment>
<dbReference type="Proteomes" id="UP001500320">
    <property type="component" value="Unassembled WGS sequence"/>
</dbReference>
<evidence type="ECO:0000313" key="7">
    <source>
        <dbReference type="Proteomes" id="UP001500320"/>
    </source>
</evidence>
<evidence type="ECO:0000256" key="5">
    <source>
        <dbReference type="RuleBase" id="RU003707"/>
    </source>
</evidence>
<dbReference type="CDD" id="cd06558">
    <property type="entry name" value="crotonase-like"/>
    <property type="match status" value="1"/>
</dbReference>
<organism evidence="6 7">
    <name type="scientific">Planomonospora alba</name>
    <dbReference type="NCBI Taxonomy" id="161354"/>
    <lineage>
        <taxon>Bacteria</taxon>
        <taxon>Bacillati</taxon>
        <taxon>Actinomycetota</taxon>
        <taxon>Actinomycetes</taxon>
        <taxon>Streptosporangiales</taxon>
        <taxon>Streptosporangiaceae</taxon>
        <taxon>Planomonospora</taxon>
    </lineage>
</organism>
<dbReference type="InterPro" id="IPR014748">
    <property type="entry name" value="Enoyl-CoA_hydra_C"/>
</dbReference>
<comment type="catalytic activity">
    <reaction evidence="4">
        <text>a 4-saturated-(3S)-3-hydroxyacyl-CoA = a (3E)-enoyl-CoA + H2O</text>
        <dbReference type="Rhea" id="RHEA:20724"/>
        <dbReference type="ChEBI" id="CHEBI:15377"/>
        <dbReference type="ChEBI" id="CHEBI:58521"/>
        <dbReference type="ChEBI" id="CHEBI:137480"/>
        <dbReference type="EC" id="4.2.1.17"/>
    </reaction>
</comment>
<evidence type="ECO:0000256" key="3">
    <source>
        <dbReference type="ARBA" id="ARBA00023709"/>
    </source>
</evidence>
<dbReference type="SUPFAM" id="SSF52096">
    <property type="entry name" value="ClpP/crotonase"/>
    <property type="match status" value="1"/>
</dbReference>
<evidence type="ECO:0000256" key="4">
    <source>
        <dbReference type="ARBA" id="ARBA00023717"/>
    </source>
</evidence>
<evidence type="ECO:0000256" key="1">
    <source>
        <dbReference type="ARBA" id="ARBA00005254"/>
    </source>
</evidence>
<dbReference type="PANTHER" id="PTHR11941">
    <property type="entry name" value="ENOYL-COA HYDRATASE-RELATED"/>
    <property type="match status" value="1"/>
</dbReference>